<proteinExistence type="predicted"/>
<evidence type="ECO:0000313" key="3">
    <source>
        <dbReference type="Proteomes" id="UP000722459"/>
    </source>
</evidence>
<comment type="caution">
    <text evidence="2">The sequence shown here is derived from an EMBL/GenBank/DDBJ whole genome shotgun (WGS) entry which is preliminary data.</text>
</comment>
<dbReference type="SUPFAM" id="SSF53146">
    <property type="entry name" value="Nitrogenase accessory factor-like"/>
    <property type="match status" value="2"/>
</dbReference>
<name>A0A8T5GFY5_9ARCH</name>
<dbReference type="InterPro" id="IPR036105">
    <property type="entry name" value="DiNase_FeMo-co_biosyn_sf"/>
</dbReference>
<keyword evidence="1" id="KW-1133">Transmembrane helix</keyword>
<evidence type="ECO:0008006" key="4">
    <source>
        <dbReference type="Google" id="ProtNLM"/>
    </source>
</evidence>
<sequence length="280" mass="30614">MKNKITTKGSAPLNTMPLFIGIILIIIIVVIALVIVVVLPIFSSNEIDFDKTNDFDCPSVDDLKVFEKIALLANGEGYDSNISNGNAKFIQIYSTGNLIEVAQNAFLDEENSEQKIASVLSEKGVSAIALSNPSVKMKSEIKKAGINCYSVSGPIFELFGNKLEEINDPNAYCKKLDEFDLIIDTKVAVSTDALGNYSVISPKNALTPYFNIYEEGKIIETITNTAMYSINPEKEVATLLHNKGVETIVVGISNPEFEVELEKNGITCYKTSKISIIVPE</sequence>
<evidence type="ECO:0000313" key="2">
    <source>
        <dbReference type="EMBL" id="MBT4870436.1"/>
    </source>
</evidence>
<evidence type="ECO:0000256" key="1">
    <source>
        <dbReference type="SAM" id="Phobius"/>
    </source>
</evidence>
<feature type="transmembrane region" description="Helical" evidence="1">
    <location>
        <begin position="18"/>
        <end position="42"/>
    </location>
</feature>
<accession>A0A8T5GFY5</accession>
<organism evidence="2 3">
    <name type="scientific">Candidatus Iainarchaeum sp</name>
    <dbReference type="NCBI Taxonomy" id="3101447"/>
    <lineage>
        <taxon>Archaea</taxon>
        <taxon>Candidatus Iainarchaeota</taxon>
        <taxon>Candidatus Iainarchaeia</taxon>
        <taxon>Candidatus Iainarchaeales</taxon>
        <taxon>Candidatus Iainarchaeaceae</taxon>
        <taxon>Candidatus Iainarchaeum</taxon>
    </lineage>
</organism>
<dbReference type="Proteomes" id="UP000722459">
    <property type="component" value="Unassembled WGS sequence"/>
</dbReference>
<reference evidence="2" key="1">
    <citation type="journal article" date="2021" name="ISME J.">
        <title>Mercury methylation by metabolically versatile and cosmopolitan marine bacteria.</title>
        <authorList>
            <person name="Lin H."/>
            <person name="Ascher D.B."/>
            <person name="Myung Y."/>
            <person name="Lamborg C.H."/>
            <person name="Hallam S.J."/>
            <person name="Gionfriddo C.M."/>
            <person name="Holt K.E."/>
            <person name="Moreau J.W."/>
        </authorList>
    </citation>
    <scope>NUCLEOTIDE SEQUENCE</scope>
    <source>
        <strain evidence="2">SI075_bin30</strain>
    </source>
</reference>
<keyword evidence="1" id="KW-0472">Membrane</keyword>
<dbReference type="Gene3D" id="3.30.420.130">
    <property type="entry name" value="Dinitrogenase iron-molybdenum cofactor biosynthesis domain"/>
    <property type="match status" value="2"/>
</dbReference>
<gene>
    <name evidence="2" type="ORF">HON47_02595</name>
</gene>
<dbReference type="AlphaFoldDB" id="A0A8T5GFY5"/>
<dbReference type="EMBL" id="JABJNZ010000035">
    <property type="protein sequence ID" value="MBT4870436.1"/>
    <property type="molecule type" value="Genomic_DNA"/>
</dbReference>
<keyword evidence="1" id="KW-0812">Transmembrane</keyword>
<protein>
    <recommendedName>
        <fullName evidence="4">Dinitrogenase iron-molybdenum cofactor biosynthesis domain-containing protein</fullName>
    </recommendedName>
</protein>